<dbReference type="PANTHER" id="PTHR40266">
    <property type="entry name" value="TOXIN HIGB-1"/>
    <property type="match status" value="1"/>
</dbReference>
<dbReference type="RefSeq" id="WP_090703411.1">
    <property type="nucleotide sequence ID" value="NZ_FOSP01000062.1"/>
</dbReference>
<accession>A0A1I4GSI8</accession>
<dbReference type="Gene3D" id="3.30.2310.20">
    <property type="entry name" value="RelE-like"/>
    <property type="match status" value="1"/>
</dbReference>
<evidence type="ECO:0000313" key="2">
    <source>
        <dbReference type="Proteomes" id="UP000199533"/>
    </source>
</evidence>
<evidence type="ECO:0000313" key="1">
    <source>
        <dbReference type="EMBL" id="SFL32955.1"/>
    </source>
</evidence>
<dbReference type="SUPFAM" id="SSF143011">
    <property type="entry name" value="RelE-like"/>
    <property type="match status" value="1"/>
</dbReference>
<name>A0A1I4GSI8_9PROT</name>
<dbReference type="InterPro" id="IPR035093">
    <property type="entry name" value="RelE/ParE_toxin_dom_sf"/>
</dbReference>
<dbReference type="InterPro" id="IPR007711">
    <property type="entry name" value="HigB-1"/>
</dbReference>
<dbReference type="PANTHER" id="PTHR40266:SF2">
    <property type="entry name" value="TOXIN HIGB-1"/>
    <property type="match status" value="1"/>
</dbReference>
<dbReference type="STRING" id="52441.SAMN05216302_106211"/>
<organism evidence="1 2">
    <name type="scientific">Nitrosomonas aestuarii</name>
    <dbReference type="NCBI Taxonomy" id="52441"/>
    <lineage>
        <taxon>Bacteria</taxon>
        <taxon>Pseudomonadati</taxon>
        <taxon>Pseudomonadota</taxon>
        <taxon>Betaproteobacteria</taxon>
        <taxon>Nitrosomonadales</taxon>
        <taxon>Nitrosomonadaceae</taxon>
        <taxon>Nitrosomonas</taxon>
    </lineage>
</organism>
<protein>
    <submittedName>
        <fullName evidence="1">Proteic killer suppression protein</fullName>
    </submittedName>
</protein>
<reference evidence="2" key="1">
    <citation type="submission" date="2016-10" db="EMBL/GenBank/DDBJ databases">
        <authorList>
            <person name="Varghese N."/>
            <person name="Submissions S."/>
        </authorList>
    </citation>
    <scope>NUCLEOTIDE SEQUENCE [LARGE SCALE GENOMIC DNA]</scope>
    <source>
        <strain evidence="2">Nm69</strain>
    </source>
</reference>
<dbReference type="Proteomes" id="UP000199533">
    <property type="component" value="Unassembled WGS sequence"/>
</dbReference>
<dbReference type="OrthoDB" id="9801102at2"/>
<dbReference type="EMBL" id="FOSP01000062">
    <property type="protein sequence ID" value="SFL32955.1"/>
    <property type="molecule type" value="Genomic_DNA"/>
</dbReference>
<gene>
    <name evidence="1" type="ORF">SAMN05216302_106211</name>
</gene>
<proteinExistence type="predicted"/>
<dbReference type="AlphaFoldDB" id="A0A1I4GSI8"/>
<sequence>MIDNFRHRGLKRLYQTGDKSKLRPDIADKAERFLSVLDEADCLDDINLPGYGLHTLTGNKRGFYSVNMSRNHRIIFRFEDGMAYDVDLVDYH</sequence>
<dbReference type="Pfam" id="PF05015">
    <property type="entry name" value="HigB-like_toxin"/>
    <property type="match status" value="1"/>
</dbReference>
<keyword evidence="2" id="KW-1185">Reference proteome</keyword>